<protein>
    <recommendedName>
        <fullName evidence="3">RNA pseudouridylate synthase</fullName>
    </recommendedName>
    <alternativeName>
        <fullName evidence="4">RNA-uridine isomerase</fullName>
    </alternativeName>
</protein>
<evidence type="ECO:0000313" key="6">
    <source>
        <dbReference type="EMBL" id="AMJ40946.1"/>
    </source>
</evidence>
<reference evidence="8" key="2">
    <citation type="submission" date="2016-01" db="EMBL/GenBank/DDBJ databases">
        <authorList>
            <person name="Poehlein A."/>
            <person name="Schlien K."/>
            <person name="Gottschalk G."/>
            <person name="Buckel W."/>
            <person name="Daniel R."/>
        </authorList>
    </citation>
    <scope>NUCLEOTIDE SEQUENCE [LARGE SCALE GENOMIC DNA]</scope>
    <source>
        <strain evidence="8">X2</strain>
    </source>
</reference>
<evidence type="ECO:0000313" key="7">
    <source>
        <dbReference type="EMBL" id="SHE59482.1"/>
    </source>
</evidence>
<evidence type="ECO:0000313" key="9">
    <source>
        <dbReference type="Proteomes" id="UP000184204"/>
    </source>
</evidence>
<reference evidence="6 8" key="1">
    <citation type="journal article" date="2016" name="Genome Announc.">
        <title>Complete Genome Sequence of the Amino Acid-Fermenting Clostridium propionicum X2 (DSM 1682).</title>
        <authorList>
            <person name="Poehlein A."/>
            <person name="Schlien K."/>
            <person name="Chowdhury N.P."/>
            <person name="Gottschalk G."/>
            <person name="Buckel W."/>
            <person name="Daniel R."/>
        </authorList>
    </citation>
    <scope>NUCLEOTIDE SEQUENCE [LARGE SCALE GENOMIC DNA]</scope>
    <source>
        <strain evidence="6 8">X2</strain>
    </source>
</reference>
<keyword evidence="8" id="KW-1185">Reference proteome</keyword>
<reference evidence="9" key="4">
    <citation type="submission" date="2016-11" db="EMBL/GenBank/DDBJ databases">
        <authorList>
            <person name="Jaros S."/>
            <person name="Januszkiewicz K."/>
            <person name="Wedrychowicz H."/>
        </authorList>
    </citation>
    <scope>NUCLEOTIDE SEQUENCE [LARGE SCALE GENOMIC DNA]</scope>
    <source>
        <strain evidence="9">DSM 1682</strain>
    </source>
</reference>
<evidence type="ECO:0000256" key="1">
    <source>
        <dbReference type="ARBA" id="ARBA00000073"/>
    </source>
</evidence>
<sequence length="223" mass="25345">MMDWKIIFEDGEMLVAEKPQGMPTQADKTGDLDLLSALEQHCGHPLGLIHRLDRPVGGLLVFAKTKRAEAAFAKQMQEGILEKRYLAVLLGKMPEEKGTLIDYLKKNTRTNLSEVVSPKDKMGKKAVLHYEVFQTKVEENQILSLVEIQLETGRHHQIRVQTAHAGAPIWGDKKYNSQFQRRGRTEIALWAYSLKGLHPATNQPWSFVNMPKDGIFQFFYGNS</sequence>
<dbReference type="EMBL" id="CP014223">
    <property type="protein sequence ID" value="AMJ40946.1"/>
    <property type="molecule type" value="Genomic_DNA"/>
</dbReference>
<comment type="similarity">
    <text evidence="2">Belongs to the pseudouridine synthase RluA family.</text>
</comment>
<gene>
    <name evidence="6" type="primary">rluD_1</name>
    <name evidence="6" type="ORF">CPRO_13530</name>
    <name evidence="7" type="ORF">SAMN02745151_01165</name>
</gene>
<evidence type="ECO:0000256" key="2">
    <source>
        <dbReference type="ARBA" id="ARBA00010876"/>
    </source>
</evidence>
<dbReference type="SUPFAM" id="SSF55120">
    <property type="entry name" value="Pseudouridine synthase"/>
    <property type="match status" value="1"/>
</dbReference>
<reference evidence="7" key="3">
    <citation type="submission" date="2016-11" db="EMBL/GenBank/DDBJ databases">
        <authorList>
            <person name="Varghese N."/>
            <person name="Submissions S."/>
        </authorList>
    </citation>
    <scope>NUCLEOTIDE SEQUENCE</scope>
    <source>
        <strain evidence="7">DSM 1682</strain>
    </source>
</reference>
<dbReference type="Pfam" id="PF00849">
    <property type="entry name" value="PseudoU_synth_2"/>
    <property type="match status" value="1"/>
</dbReference>
<evidence type="ECO:0000313" key="8">
    <source>
        <dbReference type="Proteomes" id="UP000068026"/>
    </source>
</evidence>
<keyword evidence="6" id="KW-0413">Isomerase</keyword>
<dbReference type="InterPro" id="IPR020103">
    <property type="entry name" value="PsdUridine_synth_cat_dom_sf"/>
</dbReference>
<dbReference type="EMBL" id="FQUA01000004">
    <property type="protein sequence ID" value="SHE59482.1"/>
    <property type="molecule type" value="Genomic_DNA"/>
</dbReference>
<dbReference type="GO" id="GO:0009982">
    <property type="term" value="F:pseudouridine synthase activity"/>
    <property type="evidence" value="ECO:0007669"/>
    <property type="project" value="InterPro"/>
</dbReference>
<dbReference type="InterPro" id="IPR006145">
    <property type="entry name" value="PsdUridine_synth_RsuA/RluA"/>
</dbReference>
<dbReference type="GO" id="GO:0000455">
    <property type="term" value="P:enzyme-directed rRNA pseudouridine synthesis"/>
    <property type="evidence" value="ECO:0007669"/>
    <property type="project" value="TreeGrafter"/>
</dbReference>
<accession>A0A0X1U7M3</accession>
<dbReference type="PANTHER" id="PTHR21600:SF87">
    <property type="entry name" value="RNA PSEUDOURIDYLATE SYNTHASE DOMAIN-CONTAINING PROTEIN 1"/>
    <property type="match status" value="1"/>
</dbReference>
<dbReference type="Proteomes" id="UP000184204">
    <property type="component" value="Unassembled WGS sequence"/>
</dbReference>
<dbReference type="AlphaFoldDB" id="A0A0X1U7M3"/>
<evidence type="ECO:0000256" key="4">
    <source>
        <dbReference type="ARBA" id="ARBA00033164"/>
    </source>
</evidence>
<dbReference type="KEGG" id="cpro:CPRO_13530"/>
<dbReference type="CDD" id="cd02869">
    <property type="entry name" value="PseudoU_synth_RluA_like"/>
    <property type="match status" value="1"/>
</dbReference>
<proteinExistence type="inferred from homology"/>
<evidence type="ECO:0000259" key="5">
    <source>
        <dbReference type="Pfam" id="PF00849"/>
    </source>
</evidence>
<evidence type="ECO:0000256" key="3">
    <source>
        <dbReference type="ARBA" id="ARBA00031870"/>
    </source>
</evidence>
<organism evidence="7 9">
    <name type="scientific">Anaerotignum propionicum DSM 1682</name>
    <dbReference type="NCBI Taxonomy" id="991789"/>
    <lineage>
        <taxon>Bacteria</taxon>
        <taxon>Bacillati</taxon>
        <taxon>Bacillota</taxon>
        <taxon>Clostridia</taxon>
        <taxon>Lachnospirales</taxon>
        <taxon>Anaerotignaceae</taxon>
        <taxon>Anaerotignum</taxon>
    </lineage>
</organism>
<dbReference type="GO" id="GO:0140098">
    <property type="term" value="F:catalytic activity, acting on RNA"/>
    <property type="evidence" value="ECO:0007669"/>
    <property type="project" value="UniProtKB-ARBA"/>
</dbReference>
<dbReference type="Gene3D" id="3.30.2350.10">
    <property type="entry name" value="Pseudouridine synthase"/>
    <property type="match status" value="1"/>
</dbReference>
<dbReference type="InterPro" id="IPR050188">
    <property type="entry name" value="RluA_PseudoU_synthase"/>
</dbReference>
<feature type="domain" description="Pseudouridine synthase RsuA/RluA-like" evidence="5">
    <location>
        <begin position="13"/>
        <end position="164"/>
    </location>
</feature>
<comment type="catalytic activity">
    <reaction evidence="1">
        <text>a uridine in RNA = a pseudouridine in RNA</text>
        <dbReference type="Rhea" id="RHEA:48348"/>
        <dbReference type="Rhea" id="RHEA-COMP:12068"/>
        <dbReference type="Rhea" id="RHEA-COMP:12069"/>
        <dbReference type="ChEBI" id="CHEBI:65314"/>
        <dbReference type="ChEBI" id="CHEBI:65315"/>
    </reaction>
</comment>
<dbReference type="Proteomes" id="UP000068026">
    <property type="component" value="Chromosome"/>
</dbReference>
<dbReference type="PANTHER" id="PTHR21600">
    <property type="entry name" value="MITOCHONDRIAL RNA PSEUDOURIDINE SYNTHASE"/>
    <property type="match status" value="1"/>
</dbReference>
<dbReference type="GO" id="GO:0003723">
    <property type="term" value="F:RNA binding"/>
    <property type="evidence" value="ECO:0007669"/>
    <property type="project" value="InterPro"/>
</dbReference>
<name>A0A0X1U7M3_ANAPI</name>